<dbReference type="AlphaFoldDB" id="A0A5C5V873"/>
<feature type="transmembrane region" description="Helical" evidence="8">
    <location>
        <begin position="399"/>
        <end position="418"/>
    </location>
</feature>
<keyword evidence="2" id="KW-0813">Transport</keyword>
<keyword evidence="10" id="KW-1185">Reference proteome</keyword>
<dbReference type="GO" id="GO:0015293">
    <property type="term" value="F:symporter activity"/>
    <property type="evidence" value="ECO:0007669"/>
    <property type="project" value="UniProtKB-KW"/>
</dbReference>
<keyword evidence="4" id="KW-0769">Symport</keyword>
<sequence>MSEATIEKQSGISFLRIAKAIGPAIIVASVVLGPGSILSNSKVGAAYGYDMIWVLGLASVFMALTVFLAAVLGISYAQTPFTEIANRLGRPVSIVIGVVFFLITSCFQFTNNLAIIDVINIATESASGGWLAKYGSLIGIVLVNLGLIWALYGSSTPYKFIEKLMMVMVGLMLLGFMVNLIIVQPSVSGILAGMVPKLPSGGTSPENMVMLLGMFGTTFSIAGAFYQIYAVREKNWKREDLANGIVDSIVGIAVLGGISFVIMVTSAAVLHGASLSNITDVAKQLEPLIGPQAKIMFCIGLSAGAFSSLLVNALIGGTALSDSLGLPSSVKDSPVKLLTVAGLVVGMSVAIAINWLEMSSVQLIVFAQALTVIGVPLLAFAMLFLAIQMQPSLLKNAGVAIASASLVLALLLSGRMMMSLVEKLSPPPAKEANVERAPSLRPSVGLANSTRSS</sequence>
<feature type="transmembrane region" description="Helical" evidence="8">
    <location>
        <begin position="293"/>
        <end position="315"/>
    </location>
</feature>
<dbReference type="GO" id="GO:0005886">
    <property type="term" value="C:plasma membrane"/>
    <property type="evidence" value="ECO:0007669"/>
    <property type="project" value="TreeGrafter"/>
</dbReference>
<dbReference type="InterPro" id="IPR001046">
    <property type="entry name" value="NRAMP_fam"/>
</dbReference>
<feature type="transmembrane region" description="Helical" evidence="8">
    <location>
        <begin position="20"/>
        <end position="39"/>
    </location>
</feature>
<gene>
    <name evidence="9" type="primary">mntH_1</name>
    <name evidence="9" type="ORF">Enr8_21620</name>
</gene>
<dbReference type="Pfam" id="PF01566">
    <property type="entry name" value="Nramp"/>
    <property type="match status" value="1"/>
</dbReference>
<feature type="transmembrane region" description="Helical" evidence="8">
    <location>
        <begin position="51"/>
        <end position="76"/>
    </location>
</feature>
<keyword evidence="3 8" id="KW-0812">Transmembrane</keyword>
<accession>A0A5C5V873</accession>
<evidence type="ECO:0000256" key="4">
    <source>
        <dbReference type="ARBA" id="ARBA00022847"/>
    </source>
</evidence>
<evidence type="ECO:0000256" key="7">
    <source>
        <dbReference type="SAM" id="MobiDB-lite"/>
    </source>
</evidence>
<dbReference type="EMBL" id="SJPF01000002">
    <property type="protein sequence ID" value="TWT34748.1"/>
    <property type="molecule type" value="Genomic_DNA"/>
</dbReference>
<organism evidence="9 10">
    <name type="scientific">Blastopirellula retiformator</name>
    <dbReference type="NCBI Taxonomy" id="2527970"/>
    <lineage>
        <taxon>Bacteria</taxon>
        <taxon>Pseudomonadati</taxon>
        <taxon>Planctomycetota</taxon>
        <taxon>Planctomycetia</taxon>
        <taxon>Pirellulales</taxon>
        <taxon>Pirellulaceae</taxon>
        <taxon>Blastopirellula</taxon>
    </lineage>
</organism>
<evidence type="ECO:0000256" key="6">
    <source>
        <dbReference type="ARBA" id="ARBA00023136"/>
    </source>
</evidence>
<dbReference type="RefSeq" id="WP_146431265.1">
    <property type="nucleotide sequence ID" value="NZ_SJPF01000002.1"/>
</dbReference>
<evidence type="ECO:0000256" key="2">
    <source>
        <dbReference type="ARBA" id="ARBA00022448"/>
    </source>
</evidence>
<protein>
    <submittedName>
        <fullName evidence="9">Divalent metal cation transporter MntH</fullName>
    </submittedName>
</protein>
<feature type="transmembrane region" description="Helical" evidence="8">
    <location>
        <begin position="249"/>
        <end position="273"/>
    </location>
</feature>
<evidence type="ECO:0000256" key="1">
    <source>
        <dbReference type="ARBA" id="ARBA00004141"/>
    </source>
</evidence>
<comment type="subcellular location">
    <subcellularLocation>
        <location evidence="1">Membrane</location>
        <topology evidence="1">Multi-pass membrane protein</topology>
    </subcellularLocation>
</comment>
<keyword evidence="6 8" id="KW-0472">Membrane</keyword>
<feature type="transmembrane region" description="Helical" evidence="8">
    <location>
        <begin position="335"/>
        <end position="356"/>
    </location>
</feature>
<dbReference type="GO" id="GO:0034755">
    <property type="term" value="P:iron ion transmembrane transport"/>
    <property type="evidence" value="ECO:0007669"/>
    <property type="project" value="TreeGrafter"/>
</dbReference>
<evidence type="ECO:0000256" key="3">
    <source>
        <dbReference type="ARBA" id="ARBA00022692"/>
    </source>
</evidence>
<name>A0A5C5V873_9BACT</name>
<feature type="transmembrane region" description="Helical" evidence="8">
    <location>
        <begin position="207"/>
        <end position="229"/>
    </location>
</feature>
<evidence type="ECO:0000256" key="8">
    <source>
        <dbReference type="SAM" id="Phobius"/>
    </source>
</evidence>
<proteinExistence type="predicted"/>
<evidence type="ECO:0000256" key="5">
    <source>
        <dbReference type="ARBA" id="ARBA00022989"/>
    </source>
</evidence>
<dbReference type="PANTHER" id="PTHR11706">
    <property type="entry name" value="SOLUTE CARRIER PROTEIN FAMILY 11 MEMBER"/>
    <property type="match status" value="1"/>
</dbReference>
<evidence type="ECO:0000313" key="10">
    <source>
        <dbReference type="Proteomes" id="UP000318878"/>
    </source>
</evidence>
<reference evidence="9 10" key="1">
    <citation type="submission" date="2019-02" db="EMBL/GenBank/DDBJ databases">
        <title>Deep-cultivation of Planctomycetes and their phenomic and genomic characterization uncovers novel biology.</title>
        <authorList>
            <person name="Wiegand S."/>
            <person name="Jogler M."/>
            <person name="Boedeker C."/>
            <person name="Pinto D."/>
            <person name="Vollmers J."/>
            <person name="Rivas-Marin E."/>
            <person name="Kohn T."/>
            <person name="Peeters S.H."/>
            <person name="Heuer A."/>
            <person name="Rast P."/>
            <person name="Oberbeckmann S."/>
            <person name="Bunk B."/>
            <person name="Jeske O."/>
            <person name="Meyerdierks A."/>
            <person name="Storesund J.E."/>
            <person name="Kallscheuer N."/>
            <person name="Luecker S."/>
            <person name="Lage O.M."/>
            <person name="Pohl T."/>
            <person name="Merkel B.J."/>
            <person name="Hornburger P."/>
            <person name="Mueller R.-W."/>
            <person name="Bruemmer F."/>
            <person name="Labrenz M."/>
            <person name="Spormann A.M."/>
            <person name="Op Den Camp H."/>
            <person name="Overmann J."/>
            <person name="Amann R."/>
            <person name="Jetten M.S.M."/>
            <person name="Mascher T."/>
            <person name="Medema M.H."/>
            <person name="Devos D.P."/>
            <person name="Kaster A.-K."/>
            <person name="Ovreas L."/>
            <person name="Rohde M."/>
            <person name="Galperin M.Y."/>
            <person name="Jogler C."/>
        </authorList>
    </citation>
    <scope>NUCLEOTIDE SEQUENCE [LARGE SCALE GENOMIC DNA]</scope>
    <source>
        <strain evidence="9 10">Enr8</strain>
    </source>
</reference>
<dbReference type="PANTHER" id="PTHR11706:SF33">
    <property type="entry name" value="NATURAL RESISTANCE-ASSOCIATED MACROPHAGE PROTEIN 2"/>
    <property type="match status" value="1"/>
</dbReference>
<dbReference type="GO" id="GO:0015086">
    <property type="term" value="F:cadmium ion transmembrane transporter activity"/>
    <property type="evidence" value="ECO:0007669"/>
    <property type="project" value="TreeGrafter"/>
</dbReference>
<evidence type="ECO:0000313" key="9">
    <source>
        <dbReference type="EMBL" id="TWT34748.1"/>
    </source>
</evidence>
<dbReference type="Proteomes" id="UP000318878">
    <property type="component" value="Unassembled WGS sequence"/>
</dbReference>
<dbReference type="OrthoDB" id="9787548at2"/>
<keyword evidence="5 8" id="KW-1133">Transmembrane helix</keyword>
<feature type="transmembrane region" description="Helical" evidence="8">
    <location>
        <begin position="362"/>
        <end position="387"/>
    </location>
</feature>
<feature type="transmembrane region" description="Helical" evidence="8">
    <location>
        <begin position="88"/>
        <end position="110"/>
    </location>
</feature>
<feature type="transmembrane region" description="Helical" evidence="8">
    <location>
        <begin position="164"/>
        <end position="187"/>
    </location>
</feature>
<dbReference type="GO" id="GO:0005384">
    <property type="term" value="F:manganese ion transmembrane transporter activity"/>
    <property type="evidence" value="ECO:0007669"/>
    <property type="project" value="TreeGrafter"/>
</dbReference>
<comment type="caution">
    <text evidence="9">The sequence shown here is derived from an EMBL/GenBank/DDBJ whole genome shotgun (WGS) entry which is preliminary data.</text>
</comment>
<feature type="region of interest" description="Disordered" evidence="7">
    <location>
        <begin position="430"/>
        <end position="453"/>
    </location>
</feature>
<feature type="transmembrane region" description="Helical" evidence="8">
    <location>
        <begin position="130"/>
        <end position="152"/>
    </location>
</feature>